<dbReference type="GO" id="GO:0004497">
    <property type="term" value="F:monooxygenase activity"/>
    <property type="evidence" value="ECO:0007669"/>
    <property type="project" value="InterPro"/>
</dbReference>
<organism evidence="2 3">
    <name type="scientific">Cordyceps javanica</name>
    <dbReference type="NCBI Taxonomy" id="43265"/>
    <lineage>
        <taxon>Eukaryota</taxon>
        <taxon>Fungi</taxon>
        <taxon>Dikarya</taxon>
        <taxon>Ascomycota</taxon>
        <taxon>Pezizomycotina</taxon>
        <taxon>Sordariomycetes</taxon>
        <taxon>Hypocreomycetidae</taxon>
        <taxon>Hypocreales</taxon>
        <taxon>Cordycipitaceae</taxon>
        <taxon>Cordyceps</taxon>
    </lineage>
</organism>
<dbReference type="EMBL" id="SPUK01000007">
    <property type="protein sequence ID" value="TQV95683.1"/>
    <property type="molecule type" value="Genomic_DNA"/>
</dbReference>
<keyword evidence="1" id="KW-0812">Transmembrane</keyword>
<evidence type="ECO:0000313" key="2">
    <source>
        <dbReference type="EMBL" id="TQV95683.1"/>
    </source>
</evidence>
<dbReference type="InterPro" id="IPR036396">
    <property type="entry name" value="Cyt_P450_sf"/>
</dbReference>
<dbReference type="PANTHER" id="PTHR47582:SF1">
    <property type="entry name" value="P450, PUTATIVE (EUROFUNG)-RELATED"/>
    <property type="match status" value="1"/>
</dbReference>
<evidence type="ECO:0000313" key="3">
    <source>
        <dbReference type="Proteomes" id="UP000315783"/>
    </source>
</evidence>
<proteinExistence type="predicted"/>
<dbReference type="InterPro" id="IPR001128">
    <property type="entry name" value="Cyt_P450"/>
</dbReference>
<dbReference type="PANTHER" id="PTHR47582">
    <property type="entry name" value="P450, PUTATIVE (EUROFUNG)-RELATED"/>
    <property type="match status" value="1"/>
</dbReference>
<dbReference type="GO" id="GO:0020037">
    <property type="term" value="F:heme binding"/>
    <property type="evidence" value="ECO:0007669"/>
    <property type="project" value="InterPro"/>
</dbReference>
<gene>
    <name evidence="2" type="ORF">IF1G_05512</name>
</gene>
<keyword evidence="3" id="KW-1185">Reference proteome</keyword>
<dbReference type="SUPFAM" id="SSF48264">
    <property type="entry name" value="Cytochrome P450"/>
    <property type="match status" value="1"/>
</dbReference>
<feature type="transmembrane region" description="Helical" evidence="1">
    <location>
        <begin position="5"/>
        <end position="26"/>
    </location>
</feature>
<protein>
    <submittedName>
        <fullName evidence="2">Cytochrome P450</fullName>
    </submittedName>
</protein>
<keyword evidence="1" id="KW-0472">Membrane</keyword>
<dbReference type="STRING" id="43265.A0A545V1W3"/>
<dbReference type="GO" id="GO:0005506">
    <property type="term" value="F:iron ion binding"/>
    <property type="evidence" value="ECO:0007669"/>
    <property type="project" value="InterPro"/>
</dbReference>
<accession>A0A545V1W3</accession>
<reference evidence="2 3" key="1">
    <citation type="journal article" date="2019" name="Appl. Microbiol. Biotechnol.">
        <title>Genome sequence of Isaria javanica and comparative genome analysis insights into family S53 peptidase evolution in fungal entomopathogens.</title>
        <authorList>
            <person name="Lin R."/>
            <person name="Zhang X."/>
            <person name="Xin B."/>
            <person name="Zou M."/>
            <person name="Gao Y."/>
            <person name="Qin F."/>
            <person name="Hu Q."/>
            <person name="Xie B."/>
            <person name="Cheng X."/>
        </authorList>
    </citation>
    <scope>NUCLEOTIDE SEQUENCE [LARGE SCALE GENOMIC DNA]</scope>
    <source>
        <strain evidence="2 3">IJ1G</strain>
    </source>
</reference>
<dbReference type="Pfam" id="PF00067">
    <property type="entry name" value="p450"/>
    <property type="match status" value="1"/>
</dbReference>
<dbReference type="Proteomes" id="UP000315783">
    <property type="component" value="Unassembled WGS sequence"/>
</dbReference>
<keyword evidence="1" id="KW-1133">Transmembrane helix</keyword>
<dbReference type="Gene3D" id="1.10.630.10">
    <property type="entry name" value="Cytochrome P450"/>
    <property type="match status" value="1"/>
</dbReference>
<dbReference type="GO" id="GO:0016705">
    <property type="term" value="F:oxidoreductase activity, acting on paired donors, with incorporation or reduction of molecular oxygen"/>
    <property type="evidence" value="ECO:0007669"/>
    <property type="project" value="InterPro"/>
</dbReference>
<dbReference type="InterPro" id="IPR053007">
    <property type="entry name" value="CYP450_monoxygenase_sec-met"/>
</dbReference>
<name>A0A545V1W3_9HYPO</name>
<dbReference type="OrthoDB" id="1470350at2759"/>
<evidence type="ECO:0000256" key="1">
    <source>
        <dbReference type="SAM" id="Phobius"/>
    </source>
</evidence>
<dbReference type="AlphaFoldDB" id="A0A545V1W3"/>
<comment type="caution">
    <text evidence="2">The sequence shown here is derived from an EMBL/GenBank/DDBJ whole genome shotgun (WGS) entry which is preliminary data.</text>
</comment>
<sequence length="518" mass="57211">MLREIVYGVAAVILLAYSLEFLFSIGDDPREPPVVRPTIPLIGHVIGIMRGGPTYYSETSKKTSAEIHTLRVFNYKIYVSTSSRLLPMIQKQSKALSFRPFLQITARKHGDASDKTYEIYGTDLTDHLSHAVRTSLAPGPHLDAQNLRMGIRVLSEVDHLLTGSAPGGVRSIQLLDWTRHLVVQASSCGVYGNQHPLVDPKVEQAFWKWQNYLTAHLAGLDISGEGYAQRQIVYDAYIKYCRELPNDGSQLAREHKRVIVEAGVDEVDYAKQASLFTIAVFSNTAPTLYWTVYELFSRPEVLAQVREELEAHAVSRSSADGGEGEGEDADFTLDVAALKTRCHVLLSLFQETQRTRHVNASFRKVTTDTVLDDGRFLLRAGNFLQMPGGPIHANTALWGADAAAFDPYRFVPRGEKPAAVPSTGFVAWGSPPHLCPARQFAAAEVLIATALLVMRTDLRPRRPGGGWDPSPALNYKDLSTLLNPKKDVCVDVTTREQWAGRWTLKMGASTSRVPVASG</sequence>
<dbReference type="CDD" id="cd11040">
    <property type="entry name" value="CYP7_CYP8-like"/>
    <property type="match status" value="1"/>
</dbReference>